<sequence>MVQSTFLSPRAEDALRLATDGSLSSRRWATASDGGVSGVVCGVGTGGLDRSGARGPGGDAMDQVHDRMKLPLSGVEVELVSSPVGLLHWRLRSADDSTTRLDQPLDRTPILGWREGATSVDGRHPPVLFTVVWGSLLGGRGPLRVVLVHRRRFRASQRHNLDPITLGGAFWIAEAEGSFDQLVVSDGAVVESRDLHAPV</sequence>
<dbReference type="Proteomes" id="UP000199013">
    <property type="component" value="Unassembled WGS sequence"/>
</dbReference>
<name>A0A1C3NWN2_9ACTN</name>
<reference evidence="2" key="1">
    <citation type="submission" date="2016-02" db="EMBL/GenBank/DDBJ databases">
        <authorList>
            <person name="Wibberg D."/>
        </authorList>
    </citation>
    <scope>NUCLEOTIDE SEQUENCE [LARGE SCALE GENOMIC DNA]</scope>
</reference>
<accession>A0A1C3NWN2</accession>
<dbReference type="EMBL" id="FLUV01000812">
    <property type="protein sequence ID" value="SBW21258.1"/>
    <property type="molecule type" value="Genomic_DNA"/>
</dbReference>
<protein>
    <submittedName>
        <fullName evidence="1">Uncharacterized protein</fullName>
    </submittedName>
</protein>
<evidence type="ECO:0000313" key="2">
    <source>
        <dbReference type="Proteomes" id="UP000199013"/>
    </source>
</evidence>
<proteinExistence type="predicted"/>
<keyword evidence="2" id="KW-1185">Reference proteome</keyword>
<evidence type="ECO:0000313" key="1">
    <source>
        <dbReference type="EMBL" id="SBW21258.1"/>
    </source>
</evidence>
<gene>
    <name evidence="1" type="ORF">FDG2_1955</name>
</gene>
<organism evidence="1 2">
    <name type="scientific">Candidatus Protofrankia californiensis</name>
    <dbReference type="NCBI Taxonomy" id="1839754"/>
    <lineage>
        <taxon>Bacteria</taxon>
        <taxon>Bacillati</taxon>
        <taxon>Actinomycetota</taxon>
        <taxon>Actinomycetes</taxon>
        <taxon>Frankiales</taxon>
        <taxon>Frankiaceae</taxon>
        <taxon>Protofrankia</taxon>
    </lineage>
</organism>
<dbReference type="AlphaFoldDB" id="A0A1C3NWN2"/>